<accession>A0ACC3YH48</accession>
<evidence type="ECO:0000313" key="2">
    <source>
        <dbReference type="Proteomes" id="UP000805649"/>
    </source>
</evidence>
<dbReference type="EMBL" id="VUJX02000010">
    <property type="protein sequence ID" value="KAL0931205.1"/>
    <property type="molecule type" value="Genomic_DNA"/>
</dbReference>
<proteinExistence type="predicted"/>
<reference evidence="1 2" key="1">
    <citation type="journal article" date="2020" name="Phytopathology">
        <title>Genome Sequence Resources of Colletotrichum truncatum, C. plurivorum, C. musicola, and C. sojae: Four Species Pathogenic to Soybean (Glycine max).</title>
        <authorList>
            <person name="Rogerio F."/>
            <person name="Boufleur T.R."/>
            <person name="Ciampi-Guillardi M."/>
            <person name="Sukno S.A."/>
            <person name="Thon M.R."/>
            <person name="Massola Junior N.S."/>
            <person name="Baroncelli R."/>
        </authorList>
    </citation>
    <scope>NUCLEOTIDE SEQUENCE [LARGE SCALE GENOMIC DNA]</scope>
    <source>
        <strain evidence="1 2">CMES1059</strain>
    </source>
</reference>
<protein>
    <submittedName>
        <fullName evidence="1">Uncharacterized protein</fullName>
    </submittedName>
</protein>
<evidence type="ECO:0000313" key="1">
    <source>
        <dbReference type="EMBL" id="KAL0931205.1"/>
    </source>
</evidence>
<sequence length="128" mass="14644">MTFRMLLFLHRKEGITHAEFKDHYEYVHVPLTRELTGSLFPLLHSRKYIERSPDDGKPVVLMGENVEHEADAVVEVVFKDDDAAQAFFAATNSGEAAERLKMDTDQFLDRGKIRAVKISGSFETREET</sequence>
<keyword evidence="2" id="KW-1185">Reference proteome</keyword>
<gene>
    <name evidence="1" type="ORF">CTRU02_213940</name>
</gene>
<dbReference type="Proteomes" id="UP000805649">
    <property type="component" value="Unassembled WGS sequence"/>
</dbReference>
<organism evidence="1 2">
    <name type="scientific">Colletotrichum truncatum</name>
    <name type="common">Anthracnose fungus</name>
    <name type="synonym">Colletotrichum capsici</name>
    <dbReference type="NCBI Taxonomy" id="5467"/>
    <lineage>
        <taxon>Eukaryota</taxon>
        <taxon>Fungi</taxon>
        <taxon>Dikarya</taxon>
        <taxon>Ascomycota</taxon>
        <taxon>Pezizomycotina</taxon>
        <taxon>Sordariomycetes</taxon>
        <taxon>Hypocreomycetidae</taxon>
        <taxon>Glomerellales</taxon>
        <taxon>Glomerellaceae</taxon>
        <taxon>Colletotrichum</taxon>
        <taxon>Colletotrichum truncatum species complex</taxon>
    </lineage>
</organism>
<name>A0ACC3YH48_COLTU</name>
<comment type="caution">
    <text evidence="1">The sequence shown here is derived from an EMBL/GenBank/DDBJ whole genome shotgun (WGS) entry which is preliminary data.</text>
</comment>